<dbReference type="AlphaFoldDB" id="Q33AL5"/>
<name>Q33AL5_ORYSJ</name>
<accession>Q33AL5</accession>
<proteinExistence type="predicted"/>
<feature type="region of interest" description="Disordered" evidence="1">
    <location>
        <begin position="40"/>
        <end position="59"/>
    </location>
</feature>
<protein>
    <submittedName>
        <fullName evidence="2">Uncharacterized protein</fullName>
    </submittedName>
</protein>
<dbReference type="Proteomes" id="UP000000763">
    <property type="component" value="Chromosome 10"/>
</dbReference>
<evidence type="ECO:0000313" key="2">
    <source>
        <dbReference type="EMBL" id="AAM01149.2"/>
    </source>
</evidence>
<reference evidence="3" key="1">
    <citation type="journal article" date="2005" name="Nature">
        <title>The map-based sequence of the rice genome.</title>
        <authorList>
            <consortium name="International rice genome sequencing project (IRGSP)"/>
            <person name="Matsumoto T."/>
            <person name="Wu J."/>
            <person name="Kanamori H."/>
            <person name="Katayose Y."/>
            <person name="Fujisawa M."/>
            <person name="Namiki N."/>
            <person name="Mizuno H."/>
            <person name="Yamamoto K."/>
            <person name="Antonio B.A."/>
            <person name="Baba T."/>
            <person name="Sakata K."/>
            <person name="Nagamura Y."/>
            <person name="Aoki H."/>
            <person name="Arikawa K."/>
            <person name="Arita K."/>
            <person name="Bito T."/>
            <person name="Chiden Y."/>
            <person name="Fujitsuka N."/>
            <person name="Fukunaka R."/>
            <person name="Hamada M."/>
            <person name="Harada C."/>
            <person name="Hayashi A."/>
            <person name="Hijishita S."/>
            <person name="Honda M."/>
            <person name="Hosokawa S."/>
            <person name="Ichikawa Y."/>
            <person name="Idonuma A."/>
            <person name="Iijima M."/>
            <person name="Ikeda M."/>
            <person name="Ikeno M."/>
            <person name="Ito K."/>
            <person name="Ito S."/>
            <person name="Ito T."/>
            <person name="Ito Y."/>
            <person name="Ito Y."/>
            <person name="Iwabuchi A."/>
            <person name="Kamiya K."/>
            <person name="Karasawa W."/>
            <person name="Kurita K."/>
            <person name="Katagiri S."/>
            <person name="Kikuta A."/>
            <person name="Kobayashi H."/>
            <person name="Kobayashi N."/>
            <person name="Machita K."/>
            <person name="Maehara T."/>
            <person name="Masukawa M."/>
            <person name="Mizubayashi T."/>
            <person name="Mukai Y."/>
            <person name="Nagasaki H."/>
            <person name="Nagata Y."/>
            <person name="Naito S."/>
            <person name="Nakashima M."/>
            <person name="Nakama Y."/>
            <person name="Nakamichi Y."/>
            <person name="Nakamura M."/>
            <person name="Meguro A."/>
            <person name="Negishi M."/>
            <person name="Ohta I."/>
            <person name="Ohta T."/>
            <person name="Okamoto M."/>
            <person name="Ono N."/>
            <person name="Saji S."/>
            <person name="Sakaguchi M."/>
            <person name="Sakai K."/>
            <person name="Shibata M."/>
            <person name="Shimokawa T."/>
            <person name="Song J."/>
            <person name="Takazaki Y."/>
            <person name="Terasawa K."/>
            <person name="Tsugane M."/>
            <person name="Tsuji K."/>
            <person name="Ueda S."/>
            <person name="Waki K."/>
            <person name="Yamagata H."/>
            <person name="Yamamoto M."/>
            <person name="Yamamoto S."/>
            <person name="Yamane H."/>
            <person name="Yoshiki S."/>
            <person name="Yoshihara R."/>
            <person name="Yukawa K."/>
            <person name="Zhong H."/>
            <person name="Yano M."/>
            <person name="Yuan Q."/>
            <person name="Ouyang S."/>
            <person name="Liu J."/>
            <person name="Jones K.M."/>
            <person name="Gansberger K."/>
            <person name="Moffat K."/>
            <person name="Hill J."/>
            <person name="Bera J."/>
            <person name="Fadrosh D."/>
            <person name="Jin S."/>
            <person name="Johri S."/>
            <person name="Kim M."/>
            <person name="Overton L."/>
            <person name="Reardon M."/>
            <person name="Tsitrin T."/>
            <person name="Vuong H."/>
            <person name="Weaver B."/>
            <person name="Ciecko A."/>
            <person name="Tallon L."/>
            <person name="Jackson J."/>
            <person name="Pai G."/>
            <person name="Aken S.V."/>
            <person name="Utterback T."/>
            <person name="Reidmuller S."/>
            <person name="Feldblyum T."/>
            <person name="Hsiao J."/>
            <person name="Zismann V."/>
            <person name="Iobst S."/>
            <person name="de Vazeille A.R."/>
            <person name="Buell C.R."/>
            <person name="Ying K."/>
            <person name="Li Y."/>
            <person name="Lu T."/>
            <person name="Huang Y."/>
            <person name="Zhao Q."/>
            <person name="Feng Q."/>
            <person name="Zhang L."/>
            <person name="Zhu J."/>
            <person name="Weng Q."/>
            <person name="Mu J."/>
            <person name="Lu Y."/>
            <person name="Fan D."/>
            <person name="Liu Y."/>
            <person name="Guan J."/>
            <person name="Zhang Y."/>
            <person name="Yu S."/>
            <person name="Liu X."/>
            <person name="Zhang Y."/>
            <person name="Hong G."/>
            <person name="Han B."/>
            <person name="Choisne N."/>
            <person name="Demange N."/>
            <person name="Orjeda G."/>
            <person name="Samain S."/>
            <person name="Cattolico L."/>
            <person name="Pelletier E."/>
            <person name="Couloux A."/>
            <person name="Segurens B."/>
            <person name="Wincker P."/>
            <person name="D'Hont A."/>
            <person name="Scarpelli C."/>
            <person name="Weissenbach J."/>
            <person name="Salanoubat M."/>
            <person name="Quetier F."/>
            <person name="Yu Y."/>
            <person name="Kim H.R."/>
            <person name="Rambo T."/>
            <person name="Currie J."/>
            <person name="Collura K."/>
            <person name="Luo M."/>
            <person name="Yang T."/>
            <person name="Ammiraju J.S.S."/>
            <person name="Engler F."/>
            <person name="Soderlund C."/>
            <person name="Wing R.A."/>
            <person name="Palmer L.E."/>
            <person name="de la Bastide M."/>
            <person name="Spiegel L."/>
            <person name="Nascimento L."/>
            <person name="Zutavern T."/>
            <person name="O'Shaughnessy A."/>
            <person name="Dike S."/>
            <person name="Dedhia N."/>
            <person name="Preston R."/>
            <person name="Balija V."/>
            <person name="McCombie W.R."/>
            <person name="Chow T."/>
            <person name="Chen H."/>
            <person name="Chung M."/>
            <person name="Chen C."/>
            <person name="Shaw J."/>
            <person name="Wu H."/>
            <person name="Hsiao K."/>
            <person name="Chao Y."/>
            <person name="Chu M."/>
            <person name="Cheng C."/>
            <person name="Hour A."/>
            <person name="Lee P."/>
            <person name="Lin S."/>
            <person name="Lin Y."/>
            <person name="Liou J."/>
            <person name="Liu S."/>
            <person name="Hsing Y."/>
            <person name="Raghuvanshi S."/>
            <person name="Mohanty A."/>
            <person name="Bharti A.K."/>
            <person name="Gaur A."/>
            <person name="Gupta V."/>
            <person name="Kumar D."/>
            <person name="Ravi V."/>
            <person name="Vij S."/>
            <person name="Kapur A."/>
            <person name="Khurana P."/>
            <person name="Khurana P."/>
            <person name="Khurana J.P."/>
            <person name="Tyagi A.K."/>
            <person name="Gaikwad K."/>
            <person name="Singh A."/>
            <person name="Dalal V."/>
            <person name="Srivastava S."/>
            <person name="Dixit A."/>
            <person name="Pal A.K."/>
            <person name="Ghazi I.A."/>
            <person name="Yadav M."/>
            <person name="Pandit A."/>
            <person name="Bhargava A."/>
            <person name="Sureshbabu K."/>
            <person name="Batra K."/>
            <person name="Sharma T.R."/>
            <person name="Mohapatra T."/>
            <person name="Singh N.K."/>
            <person name="Messing J."/>
            <person name="Nelson A.B."/>
            <person name="Fuks G."/>
            <person name="Kavchok S."/>
            <person name="Keizer G."/>
            <person name="Linton E."/>
            <person name="Llaca V."/>
            <person name="Song R."/>
            <person name="Tanyolac B."/>
            <person name="Young S."/>
            <person name="Ho-Il K."/>
            <person name="Hahn J.H."/>
            <person name="Sangsakoo G."/>
            <person name="Vanavichit A."/>
            <person name="de Mattos Luiz.A.T."/>
            <person name="Zimmer P.D."/>
            <person name="Malone G."/>
            <person name="Dellagostin O."/>
            <person name="de Oliveira A.C."/>
            <person name="Bevan M."/>
            <person name="Bancroft I."/>
            <person name="Minx P."/>
            <person name="Cordum H."/>
            <person name="Wilson R."/>
            <person name="Cheng Z."/>
            <person name="Jin W."/>
            <person name="Jiang J."/>
            <person name="Leong S.A."/>
            <person name="Iwama H."/>
            <person name="Gojobori T."/>
            <person name="Itoh T."/>
            <person name="Niimura Y."/>
            <person name="Fujii Y."/>
            <person name="Habara T."/>
            <person name="Sakai H."/>
            <person name="Sato Y."/>
            <person name="Wilson G."/>
            <person name="Kumar K."/>
            <person name="McCouch S."/>
            <person name="Juretic N."/>
            <person name="Hoen D."/>
            <person name="Wright S."/>
            <person name="Bruskiewich R."/>
            <person name="Bureau T."/>
            <person name="Miyao A."/>
            <person name="Hirochika H."/>
            <person name="Nishikawa T."/>
            <person name="Kadowaki K."/>
            <person name="Sugiura M."/>
            <person name="Burr B."/>
            <person name="Sasaki T."/>
        </authorList>
    </citation>
    <scope>NUCLEOTIDE SEQUENCE [LARGE SCALE GENOMIC DNA]</scope>
    <source>
        <strain evidence="3">cv. Nipponbare</strain>
    </source>
</reference>
<sequence length="113" mass="12349">MAGNLRKREEMYRQPQKRRHTGGGGGSQRRGLLRDCVSGALRDHAGQQRSSSSQSKNKAAFAARALCAPHEDVLARHFGGGVVSDFVKTAQEHIDSLDEHDNFKVAVHGAAHY</sequence>
<feature type="region of interest" description="Disordered" evidence="1">
    <location>
        <begin position="1"/>
        <end position="32"/>
    </location>
</feature>
<reference evidence="3" key="2">
    <citation type="journal article" date="2008" name="Nucleic Acids Res.">
        <title>The rice annotation project database (RAP-DB): 2008 update.</title>
        <authorList>
            <consortium name="The rice annotation project (RAP)"/>
        </authorList>
    </citation>
    <scope>GENOME REANNOTATION</scope>
    <source>
        <strain evidence="3">cv. Nipponbare</strain>
    </source>
</reference>
<evidence type="ECO:0000256" key="1">
    <source>
        <dbReference type="SAM" id="MobiDB-lite"/>
    </source>
</evidence>
<feature type="compositionally biased region" description="Basic and acidic residues" evidence="1">
    <location>
        <begin position="1"/>
        <end position="12"/>
    </location>
</feature>
<gene>
    <name evidence="2" type="ORF">OSJNBa0011A24.1</name>
</gene>
<organism evidence="2 3">
    <name type="scientific">Oryza sativa subsp. japonica</name>
    <name type="common">Rice</name>
    <dbReference type="NCBI Taxonomy" id="39947"/>
    <lineage>
        <taxon>Eukaryota</taxon>
        <taxon>Viridiplantae</taxon>
        <taxon>Streptophyta</taxon>
        <taxon>Embryophyta</taxon>
        <taxon>Tracheophyta</taxon>
        <taxon>Spermatophyta</taxon>
        <taxon>Magnoliopsida</taxon>
        <taxon>Liliopsida</taxon>
        <taxon>Poales</taxon>
        <taxon>Poaceae</taxon>
        <taxon>BOP clade</taxon>
        <taxon>Oryzoideae</taxon>
        <taxon>Oryzeae</taxon>
        <taxon>Oryzinae</taxon>
        <taxon>Oryza</taxon>
        <taxon>Oryza sativa</taxon>
    </lineage>
</organism>
<dbReference type="EMBL" id="AC113336">
    <property type="protein sequence ID" value="AAM01149.2"/>
    <property type="molecule type" value="Genomic_DNA"/>
</dbReference>
<evidence type="ECO:0000313" key="3">
    <source>
        <dbReference type="Proteomes" id="UP000000763"/>
    </source>
</evidence>